<accession>A0A967BI10</accession>
<dbReference type="RefSeq" id="WP_167199260.1">
    <property type="nucleotide sequence ID" value="NZ_JAAORB010000040.1"/>
</dbReference>
<reference evidence="1" key="1">
    <citation type="submission" date="2020-03" db="EMBL/GenBank/DDBJ databases">
        <title>Roseovarius gahaiensis sp. nov., isolated from Gahai Saline Lake, China.</title>
        <authorList>
            <person name="Sun X."/>
        </authorList>
    </citation>
    <scope>NUCLEOTIDE SEQUENCE</scope>
    <source>
        <strain evidence="1">GH877</strain>
    </source>
</reference>
<sequence>MRHMTYESPYFAAGRLKTILEQNIVQGGKKSGCQISGKLGHDPVGALHAMREYGLSDREIATYYEVTPSTVRRLTRLFNIPARL</sequence>
<dbReference type="Proteomes" id="UP000639775">
    <property type="component" value="Unassembled WGS sequence"/>
</dbReference>
<evidence type="ECO:0000313" key="1">
    <source>
        <dbReference type="EMBL" id="NHQ75628.1"/>
    </source>
</evidence>
<comment type="caution">
    <text evidence="1">The sequence shown here is derived from an EMBL/GenBank/DDBJ whole genome shotgun (WGS) entry which is preliminary data.</text>
</comment>
<dbReference type="SUPFAM" id="SSF109709">
    <property type="entry name" value="KorB DNA-binding domain-like"/>
    <property type="match status" value="1"/>
</dbReference>
<name>A0A967BI10_9RHOB</name>
<keyword evidence="2" id="KW-1185">Reference proteome</keyword>
<proteinExistence type="predicted"/>
<dbReference type="EMBL" id="JAAORB010000040">
    <property type="protein sequence ID" value="NHQ75628.1"/>
    <property type="molecule type" value="Genomic_DNA"/>
</dbReference>
<gene>
    <name evidence="1" type="ORF">HAT86_14310</name>
</gene>
<organism evidence="1 2">
    <name type="scientific">Roseovarius gahaiensis</name>
    <dbReference type="NCBI Taxonomy" id="2716691"/>
    <lineage>
        <taxon>Bacteria</taxon>
        <taxon>Pseudomonadati</taxon>
        <taxon>Pseudomonadota</taxon>
        <taxon>Alphaproteobacteria</taxon>
        <taxon>Rhodobacterales</taxon>
        <taxon>Roseobacteraceae</taxon>
        <taxon>Roseovarius</taxon>
    </lineage>
</organism>
<dbReference type="AlphaFoldDB" id="A0A967BI10"/>
<protein>
    <submittedName>
        <fullName evidence="1">Uncharacterized protein</fullName>
    </submittedName>
</protein>
<evidence type="ECO:0000313" key="2">
    <source>
        <dbReference type="Proteomes" id="UP000639775"/>
    </source>
</evidence>